<dbReference type="Pfam" id="PF08335">
    <property type="entry name" value="GlnD_UR_UTase"/>
    <property type="match status" value="1"/>
</dbReference>
<evidence type="ECO:0000259" key="7">
    <source>
        <dbReference type="PROSITE" id="PS51671"/>
    </source>
</evidence>
<dbReference type="PANTHER" id="PTHR47320:SF1">
    <property type="entry name" value="BIFUNCTIONAL URIDYLYLTRANSFERASE_URIDYLYL-REMOVING ENZYME"/>
    <property type="match status" value="1"/>
</dbReference>
<dbReference type="SMART" id="SM00471">
    <property type="entry name" value="HDc"/>
    <property type="match status" value="1"/>
</dbReference>
<dbReference type="InterPro" id="IPR013546">
    <property type="entry name" value="PII_UdlTrfase/GS_AdlTrfase"/>
</dbReference>
<dbReference type="Pfam" id="PF01966">
    <property type="entry name" value="HD"/>
    <property type="match status" value="1"/>
</dbReference>
<dbReference type="CDD" id="cd05401">
    <property type="entry name" value="NT_GlnE_GlnD_like"/>
    <property type="match status" value="1"/>
</dbReference>
<dbReference type="SUPFAM" id="SSF81301">
    <property type="entry name" value="Nucleotidyltransferase"/>
    <property type="match status" value="1"/>
</dbReference>
<reference evidence="9" key="1">
    <citation type="submission" date="2020-05" db="EMBL/GenBank/DDBJ databases">
        <authorList>
            <person name="Chiriac C."/>
            <person name="Salcher M."/>
            <person name="Ghai R."/>
            <person name="Kavagutti S V."/>
        </authorList>
    </citation>
    <scope>NUCLEOTIDE SEQUENCE</scope>
</reference>
<dbReference type="InterPro" id="IPR045865">
    <property type="entry name" value="ACT-like_dom_sf"/>
</dbReference>
<feature type="domain" description="ACT" evidence="7">
    <location>
        <begin position="693"/>
        <end position="768"/>
    </location>
</feature>
<dbReference type="SUPFAM" id="SSF109604">
    <property type="entry name" value="HD-domain/PDEase-like"/>
    <property type="match status" value="1"/>
</dbReference>
<dbReference type="InterPro" id="IPR002912">
    <property type="entry name" value="ACT_dom"/>
</dbReference>
<keyword evidence="6" id="KW-0511">Multifunctional enzyme</keyword>
<dbReference type="InterPro" id="IPR010043">
    <property type="entry name" value="UTase/UR"/>
</dbReference>
<evidence type="ECO:0000256" key="3">
    <source>
        <dbReference type="ARBA" id="ARBA00022737"/>
    </source>
</evidence>
<protein>
    <submittedName>
        <fullName evidence="9">Unannotated protein</fullName>
    </submittedName>
</protein>
<dbReference type="InterPro" id="IPR043519">
    <property type="entry name" value="NT_sf"/>
</dbReference>
<keyword evidence="1" id="KW-0808">Transferase</keyword>
<dbReference type="HAMAP" id="MF_00277">
    <property type="entry name" value="PII_uridylyl_transf"/>
    <property type="match status" value="1"/>
</dbReference>
<dbReference type="PROSITE" id="PS51671">
    <property type="entry name" value="ACT"/>
    <property type="match status" value="2"/>
</dbReference>
<organism evidence="9">
    <name type="scientific">freshwater metagenome</name>
    <dbReference type="NCBI Taxonomy" id="449393"/>
    <lineage>
        <taxon>unclassified sequences</taxon>
        <taxon>metagenomes</taxon>
        <taxon>ecological metagenomes</taxon>
    </lineage>
</organism>
<dbReference type="Pfam" id="PF01842">
    <property type="entry name" value="ACT"/>
    <property type="match status" value="1"/>
</dbReference>
<dbReference type="PIRSF" id="PIRSF006288">
    <property type="entry name" value="PII_uridyltransf"/>
    <property type="match status" value="1"/>
</dbReference>
<dbReference type="AlphaFoldDB" id="A0A6J6G2J2"/>
<evidence type="ECO:0000259" key="8">
    <source>
        <dbReference type="PROSITE" id="PS51831"/>
    </source>
</evidence>
<dbReference type="CDD" id="cd04899">
    <property type="entry name" value="ACT_ACR-UUR-like_2"/>
    <property type="match status" value="1"/>
</dbReference>
<sequence length="768" mass="84795">MTPQLNRKVLLEDTSNRGVAFCGLLSQHVDAWLVQLWNAAGGPDQGAALVAVGGYGRAELSPGSDIDVYLLYEPKTDVADLAERVWYPIWDQGIKLGHAVRTVKETLTLASDDLDTATAILSVRYLAGDQRLADELGTKGTELWEKLAKRWLDEMDLRVRSRHSESGEVAFLLEPDLKNGRGGLRDVHAIGWAERAGMPLLAGDHDAIAEAYEVVLSARVELQRRTGRHSDILLLEEQDAVAAALGFDDADVFMRALSTAARTIAWVSDELWFRVRSSLDGPTRRKMRRDEEALVGVVVRDGSVALAAGAEPANDPYLILRVAVTAARNDARIERTTLDQLAESKPLTTPWSEEARRLFVELFLAGRPAVQVVETLDQRGLWEPIFPEWSVIRCRPQRNAYHRFTIDRHLCETAANSAALVDRVDRPDLLVVGALLHDIGKGRPGDHTDVGVELIAEIAPRMGFDDADTLILQQMCRHHLLLPDTATRRDLSDDGTISFVAESVGTLTCLRLLDALTEADSIATGTAAWGSWKEELVGVLVDRVSHVLSGGSVADATDTGFPTAHQRDLLAQRRRIIETVDDQIVVISPDRPGLFSRVAGVLSLNGLTVLEAAAHSAENQMALEQFRVQSNFDSDIPWDRVIRDLEKALDGRLALAARLEERSKAYRRPRRLPGLVTHPEVIVDNDLSHDATVLEVRAPDGVGVLWRITRALHELDLDITSAKIQTIGTDAVDSFYVRDSEGRKITDHDYLGEIRRSLLYALERSSGN</sequence>
<keyword evidence="5" id="KW-0460">Magnesium</keyword>
<dbReference type="PANTHER" id="PTHR47320">
    <property type="entry name" value="BIFUNCTIONAL URIDYLYLTRANSFERASE/URIDYLYL-REMOVING ENZYME"/>
    <property type="match status" value="1"/>
</dbReference>
<feature type="domain" description="ACT" evidence="7">
    <location>
        <begin position="583"/>
        <end position="664"/>
    </location>
</feature>
<keyword evidence="4" id="KW-0378">Hydrolase</keyword>
<keyword evidence="2" id="KW-0548">Nucleotidyltransferase</keyword>
<evidence type="ECO:0000256" key="4">
    <source>
        <dbReference type="ARBA" id="ARBA00022801"/>
    </source>
</evidence>
<evidence type="ECO:0000256" key="5">
    <source>
        <dbReference type="ARBA" id="ARBA00022842"/>
    </source>
</evidence>
<dbReference type="PROSITE" id="PS51831">
    <property type="entry name" value="HD"/>
    <property type="match status" value="1"/>
</dbReference>
<evidence type="ECO:0000313" key="9">
    <source>
        <dbReference type="EMBL" id="CAB4595437.1"/>
    </source>
</evidence>
<dbReference type="GO" id="GO:0016787">
    <property type="term" value="F:hydrolase activity"/>
    <property type="evidence" value="ECO:0007669"/>
    <property type="project" value="UniProtKB-KW"/>
</dbReference>
<dbReference type="CDD" id="cd04900">
    <property type="entry name" value="ACT_UUR-like_1"/>
    <property type="match status" value="1"/>
</dbReference>
<dbReference type="Gene3D" id="3.30.460.10">
    <property type="entry name" value="Beta Polymerase, domain 2"/>
    <property type="match status" value="1"/>
</dbReference>
<dbReference type="SUPFAM" id="SSF55021">
    <property type="entry name" value="ACT-like"/>
    <property type="match status" value="2"/>
</dbReference>
<dbReference type="InterPro" id="IPR003607">
    <property type="entry name" value="HD/PDEase_dom"/>
</dbReference>
<proteinExistence type="inferred from homology"/>
<dbReference type="EMBL" id="CAEZTY010000080">
    <property type="protein sequence ID" value="CAB4595437.1"/>
    <property type="molecule type" value="Genomic_DNA"/>
</dbReference>
<feature type="domain" description="HD" evidence="8">
    <location>
        <begin position="406"/>
        <end position="529"/>
    </location>
</feature>
<evidence type="ECO:0000256" key="1">
    <source>
        <dbReference type="ARBA" id="ARBA00022679"/>
    </source>
</evidence>
<dbReference type="InterPro" id="IPR006674">
    <property type="entry name" value="HD_domain"/>
</dbReference>
<dbReference type="CDD" id="cd00077">
    <property type="entry name" value="HDc"/>
    <property type="match status" value="1"/>
</dbReference>
<name>A0A6J6G2J2_9ZZZZ</name>
<dbReference type="Gene3D" id="1.10.3090.10">
    <property type="entry name" value="cca-adding enzyme, domain 2"/>
    <property type="match status" value="1"/>
</dbReference>
<dbReference type="GO" id="GO:0008773">
    <property type="term" value="F:[protein-PII] uridylyltransferase activity"/>
    <property type="evidence" value="ECO:0007669"/>
    <property type="project" value="InterPro"/>
</dbReference>
<keyword evidence="3" id="KW-0677">Repeat</keyword>
<evidence type="ECO:0000256" key="2">
    <source>
        <dbReference type="ARBA" id="ARBA00022695"/>
    </source>
</evidence>
<evidence type="ECO:0000256" key="6">
    <source>
        <dbReference type="ARBA" id="ARBA00023268"/>
    </source>
</evidence>
<dbReference type="NCBIfam" id="NF002895">
    <property type="entry name" value="PRK03381.1"/>
    <property type="match status" value="1"/>
</dbReference>
<accession>A0A6J6G2J2</accession>
<gene>
    <name evidence="9" type="ORF">UFOPK1762_01590</name>
</gene>
<dbReference type="SUPFAM" id="SSF81593">
    <property type="entry name" value="Nucleotidyltransferase substrate binding subunit/domain"/>
    <property type="match status" value="1"/>
</dbReference>